<protein>
    <submittedName>
        <fullName evidence="2">Uncharacterized protein</fullName>
    </submittedName>
</protein>
<accession>A0A6P8AWF5</accession>
<name>A0A6P8AWF5_PYRGI</name>
<reference evidence="2" key="2">
    <citation type="submission" date="2019-10" db="EMBL/GenBank/DDBJ databases">
        <authorList>
            <consortium name="NCBI Genome Project"/>
        </authorList>
    </citation>
    <scope>NUCLEOTIDE SEQUENCE</scope>
    <source>
        <strain evidence="2">NI907</strain>
    </source>
</reference>
<dbReference type="KEGG" id="pgri:PgNI_08540"/>
<proteinExistence type="predicted"/>
<keyword evidence="1" id="KW-1185">Reference proteome</keyword>
<organism evidence="1 2">
    <name type="scientific">Pyricularia grisea</name>
    <name type="common">Crabgrass-specific blast fungus</name>
    <name type="synonym">Magnaporthe grisea</name>
    <dbReference type="NCBI Taxonomy" id="148305"/>
    <lineage>
        <taxon>Eukaryota</taxon>
        <taxon>Fungi</taxon>
        <taxon>Dikarya</taxon>
        <taxon>Ascomycota</taxon>
        <taxon>Pezizomycotina</taxon>
        <taxon>Sordariomycetes</taxon>
        <taxon>Sordariomycetidae</taxon>
        <taxon>Magnaporthales</taxon>
        <taxon>Pyriculariaceae</taxon>
        <taxon>Pyricularia</taxon>
    </lineage>
</organism>
<dbReference type="RefSeq" id="XP_030979225.1">
    <property type="nucleotide sequence ID" value="XM_031128536.1"/>
</dbReference>
<gene>
    <name evidence="2" type="ORF">PgNI_08540</name>
</gene>
<sequence>FPGCRPVQKVRPRTGYEQILALVAVQPAIAAIPLPSQAGVAPVLARGSAGRPYKPV</sequence>
<evidence type="ECO:0000313" key="1">
    <source>
        <dbReference type="Proteomes" id="UP000515153"/>
    </source>
</evidence>
<evidence type="ECO:0000313" key="2">
    <source>
        <dbReference type="RefSeq" id="XP_030979225.1"/>
    </source>
</evidence>
<dbReference type="AlphaFoldDB" id="A0A6P8AWF5"/>
<dbReference type="Proteomes" id="UP000515153">
    <property type="component" value="Chromosome V"/>
</dbReference>
<dbReference type="GeneID" id="41963444"/>
<reference evidence="2" key="3">
    <citation type="submission" date="2025-08" db="UniProtKB">
        <authorList>
            <consortium name="RefSeq"/>
        </authorList>
    </citation>
    <scope>IDENTIFICATION</scope>
    <source>
        <strain evidence="2">NI907</strain>
    </source>
</reference>
<feature type="non-terminal residue" evidence="2">
    <location>
        <position position="1"/>
    </location>
</feature>
<reference evidence="1 2" key="1">
    <citation type="journal article" date="2019" name="Mol. Biol. Evol.">
        <title>Blast fungal genomes show frequent chromosomal changes, gene gains and losses, and effector gene turnover.</title>
        <authorList>
            <person name="Gomez Luciano L.B."/>
            <person name="Jason Tsai I."/>
            <person name="Chuma I."/>
            <person name="Tosa Y."/>
            <person name="Chen Y.H."/>
            <person name="Li J.Y."/>
            <person name="Li M.Y."/>
            <person name="Jade Lu M.Y."/>
            <person name="Nakayashiki H."/>
            <person name="Li W.H."/>
        </authorList>
    </citation>
    <scope>NUCLEOTIDE SEQUENCE [LARGE SCALE GENOMIC DNA]</scope>
    <source>
        <strain evidence="1 2">NI907</strain>
    </source>
</reference>